<evidence type="ECO:0000256" key="1">
    <source>
        <dbReference type="SAM" id="Phobius"/>
    </source>
</evidence>
<dbReference type="PANTHER" id="PTHR35889">
    <property type="entry name" value="CYCLOINULO-OLIGOSACCHARIDE FRUCTANOTRANSFERASE-RELATED"/>
    <property type="match status" value="1"/>
</dbReference>
<feature type="domain" description="DUF2231" evidence="3">
    <location>
        <begin position="14"/>
        <end position="138"/>
    </location>
</feature>
<dbReference type="Pfam" id="PF07635">
    <property type="entry name" value="PSCyt1"/>
    <property type="match status" value="1"/>
</dbReference>
<keyword evidence="5" id="KW-1185">Reference proteome</keyword>
<name>A0A1B1Y563_9FLAO</name>
<feature type="transmembrane region" description="Helical" evidence="1">
    <location>
        <begin position="113"/>
        <end position="134"/>
    </location>
</feature>
<dbReference type="GO" id="GO:0009055">
    <property type="term" value="F:electron transfer activity"/>
    <property type="evidence" value="ECO:0007669"/>
    <property type="project" value="InterPro"/>
</dbReference>
<dbReference type="InterPro" id="IPR011429">
    <property type="entry name" value="Cyt_c_Planctomycete-type"/>
</dbReference>
<accession>A0A1B1Y563</accession>
<dbReference type="RefSeq" id="WP_068825459.1">
    <property type="nucleotide sequence ID" value="NZ_CP014224.1"/>
</dbReference>
<keyword evidence="1" id="KW-0472">Membrane</keyword>
<feature type="transmembrane region" description="Helical" evidence="1">
    <location>
        <begin position="47"/>
        <end position="70"/>
    </location>
</feature>
<dbReference type="InterPro" id="IPR032675">
    <property type="entry name" value="LRR_dom_sf"/>
</dbReference>
<dbReference type="PANTHER" id="PTHR35889:SF3">
    <property type="entry name" value="F-BOX DOMAIN-CONTAINING PROTEIN"/>
    <property type="match status" value="1"/>
</dbReference>
<dbReference type="GO" id="GO:0020037">
    <property type="term" value="F:heme binding"/>
    <property type="evidence" value="ECO:0007669"/>
    <property type="project" value="InterPro"/>
</dbReference>
<dbReference type="SUPFAM" id="SSF52047">
    <property type="entry name" value="RNI-like"/>
    <property type="match status" value="1"/>
</dbReference>
<proteinExistence type="predicted"/>
<evidence type="ECO:0000313" key="4">
    <source>
        <dbReference type="EMBL" id="ANW95893.1"/>
    </source>
</evidence>
<sequence>MNQVPDFVLFLGRFHPLIVHIPIGLILFAFLLEIISKWNKVEELKTAIPYALFLGALSATGACVLGYMLSLSGEYEGDQLDGHFWFGIATTVITFIAWLIRIDKLPFLKLNQFKANISALTLLVLLVSITGHYGGNLTHGSDYLTKYAPFAEKPIEVLPPKTMGEVEIYNHLIHPILEEKCISCHNSSKKKGGLSLETPEAILKGGKNGLAIVAGDLSKSELIHRVNLNDHDKKFMPPKGKTPLTKEEIQIISYWITTAKADFNIKLITAENNKELMLLAANFLGFGKDGQADESSKIPELKPVDSLLINKLAQAGFTIRELIYNKSIYDVVLPGKTAKNVTELNRLLTNLQEIKDHVLSLSLVDNSVEDEHLKFIGKFKNLRKLELNQNNITDAGIHELENIAPLEALNLYGTLVTEQSLADFPKFKNLKHVYLWKTKVSKEAVQQYQTNNEAPKLYLGMAD</sequence>
<reference evidence="4 5" key="1">
    <citation type="submission" date="2016-02" db="EMBL/GenBank/DDBJ databases">
        <authorList>
            <person name="Wen L."/>
            <person name="He K."/>
            <person name="Yang H."/>
        </authorList>
    </citation>
    <scope>NUCLEOTIDE SEQUENCE [LARGE SCALE GENOMIC DNA]</scope>
    <source>
        <strain evidence="4 5">CZ1127</strain>
    </source>
</reference>
<dbReference type="InterPro" id="IPR019251">
    <property type="entry name" value="DUF2231_TM"/>
</dbReference>
<dbReference type="InterPro" id="IPR036909">
    <property type="entry name" value="Cyt_c-like_dom_sf"/>
</dbReference>
<dbReference type="STRING" id="1790137.AXE80_06190"/>
<organism evidence="4 5">
    <name type="scientific">Wenyingzhuangia fucanilytica</name>
    <dbReference type="NCBI Taxonomy" id="1790137"/>
    <lineage>
        <taxon>Bacteria</taxon>
        <taxon>Pseudomonadati</taxon>
        <taxon>Bacteroidota</taxon>
        <taxon>Flavobacteriia</taxon>
        <taxon>Flavobacteriales</taxon>
        <taxon>Flavobacteriaceae</taxon>
        <taxon>Wenyingzhuangia</taxon>
    </lineage>
</organism>
<protein>
    <submittedName>
        <fullName evidence="4">Uncharacterized protein</fullName>
    </submittedName>
</protein>
<dbReference type="Gene3D" id="3.80.10.10">
    <property type="entry name" value="Ribonuclease Inhibitor"/>
    <property type="match status" value="1"/>
</dbReference>
<feature type="domain" description="Cytochrome C Planctomycete-type" evidence="2">
    <location>
        <begin position="181"/>
        <end position="240"/>
    </location>
</feature>
<evidence type="ECO:0000259" key="3">
    <source>
        <dbReference type="Pfam" id="PF09990"/>
    </source>
</evidence>
<keyword evidence="1" id="KW-0812">Transmembrane</keyword>
<evidence type="ECO:0000259" key="2">
    <source>
        <dbReference type="Pfam" id="PF07635"/>
    </source>
</evidence>
<dbReference type="EMBL" id="CP014224">
    <property type="protein sequence ID" value="ANW95893.1"/>
    <property type="molecule type" value="Genomic_DNA"/>
</dbReference>
<dbReference type="SUPFAM" id="SSF46626">
    <property type="entry name" value="Cytochrome c"/>
    <property type="match status" value="1"/>
</dbReference>
<dbReference type="OrthoDB" id="1099022at2"/>
<dbReference type="Proteomes" id="UP000092967">
    <property type="component" value="Chromosome"/>
</dbReference>
<dbReference type="Pfam" id="PF09990">
    <property type="entry name" value="DUF2231"/>
    <property type="match status" value="1"/>
</dbReference>
<dbReference type="KEGG" id="wfu:AXE80_06190"/>
<dbReference type="AlphaFoldDB" id="A0A1B1Y563"/>
<feature type="transmembrane region" description="Helical" evidence="1">
    <location>
        <begin position="82"/>
        <end position="101"/>
    </location>
</feature>
<feature type="transmembrane region" description="Helical" evidence="1">
    <location>
        <begin position="17"/>
        <end position="35"/>
    </location>
</feature>
<evidence type="ECO:0000313" key="5">
    <source>
        <dbReference type="Proteomes" id="UP000092967"/>
    </source>
</evidence>
<gene>
    <name evidence="4" type="ORF">AXE80_06190</name>
</gene>
<keyword evidence="1" id="KW-1133">Transmembrane helix</keyword>